<dbReference type="InterPro" id="IPR039261">
    <property type="entry name" value="FNR_nucleotide-bd"/>
</dbReference>
<dbReference type="OrthoDB" id="9789468at2"/>
<dbReference type="GO" id="GO:0016491">
    <property type="term" value="F:oxidoreductase activity"/>
    <property type="evidence" value="ECO:0007669"/>
    <property type="project" value="UniProtKB-KW"/>
</dbReference>
<evidence type="ECO:0000256" key="1">
    <source>
        <dbReference type="ARBA" id="ARBA00001974"/>
    </source>
</evidence>
<dbReference type="InterPro" id="IPR017938">
    <property type="entry name" value="Riboflavin_synthase-like_b-brl"/>
</dbReference>
<evidence type="ECO:0000256" key="4">
    <source>
        <dbReference type="ARBA" id="ARBA00022857"/>
    </source>
</evidence>
<dbReference type="SUPFAM" id="SSF52343">
    <property type="entry name" value="Ferredoxin reductase-like, C-terminal NADP-linked domain"/>
    <property type="match status" value="1"/>
</dbReference>
<dbReference type="RefSeq" id="WP_136336687.1">
    <property type="nucleotide sequence ID" value="NZ_QXMP01000003.1"/>
</dbReference>
<name>A0A4S3LZ94_9FLAO</name>
<protein>
    <submittedName>
        <fullName evidence="7">Ferredoxin-NADP reductase</fullName>
    </submittedName>
</protein>
<dbReference type="AlphaFoldDB" id="A0A4S3LZ94"/>
<dbReference type="PANTHER" id="PTHR43314">
    <property type="match status" value="1"/>
</dbReference>
<keyword evidence="5" id="KW-0560">Oxidoreductase</keyword>
<dbReference type="EMBL" id="SSMC01000003">
    <property type="protein sequence ID" value="THD66615.1"/>
    <property type="molecule type" value="Genomic_DNA"/>
</dbReference>
<dbReference type="Gene3D" id="3.40.50.80">
    <property type="entry name" value="Nucleotide-binding domain of ferredoxin-NADP reductase (FNR) module"/>
    <property type="match status" value="1"/>
</dbReference>
<keyword evidence="8" id="KW-1185">Reference proteome</keyword>
<dbReference type="InterPro" id="IPR017927">
    <property type="entry name" value="FAD-bd_FR_type"/>
</dbReference>
<evidence type="ECO:0000256" key="5">
    <source>
        <dbReference type="ARBA" id="ARBA00023002"/>
    </source>
</evidence>
<keyword evidence="3" id="KW-0274">FAD</keyword>
<dbReference type="InterPro" id="IPR001709">
    <property type="entry name" value="Flavoprot_Pyr_Nucl_cyt_Rdtase"/>
</dbReference>
<evidence type="ECO:0000256" key="2">
    <source>
        <dbReference type="ARBA" id="ARBA00022630"/>
    </source>
</evidence>
<dbReference type="Proteomes" id="UP000305939">
    <property type="component" value="Unassembled WGS sequence"/>
</dbReference>
<proteinExistence type="predicted"/>
<dbReference type="SUPFAM" id="SSF63380">
    <property type="entry name" value="Riboflavin synthase domain-like"/>
    <property type="match status" value="1"/>
</dbReference>
<organism evidence="7 8">
    <name type="scientific">Robertkochia marina</name>
    <dbReference type="NCBI Taxonomy" id="1227945"/>
    <lineage>
        <taxon>Bacteria</taxon>
        <taxon>Pseudomonadati</taxon>
        <taxon>Bacteroidota</taxon>
        <taxon>Flavobacteriia</taxon>
        <taxon>Flavobacteriales</taxon>
        <taxon>Flavobacteriaceae</taxon>
        <taxon>Robertkochia</taxon>
    </lineage>
</organism>
<evidence type="ECO:0000313" key="7">
    <source>
        <dbReference type="EMBL" id="THD66615.1"/>
    </source>
</evidence>
<reference evidence="7 8" key="1">
    <citation type="submission" date="2019-04" db="EMBL/GenBank/DDBJ databases">
        <title>Draft genome sequence of Robertkochia marina CC-AMO-30D.</title>
        <authorList>
            <person name="Hameed A."/>
            <person name="Lin S.-Y."/>
            <person name="Shahina M."/>
            <person name="Lai W.-A."/>
            <person name="Young C.-C."/>
        </authorList>
    </citation>
    <scope>NUCLEOTIDE SEQUENCE [LARGE SCALE GENOMIC DNA]</scope>
    <source>
        <strain evidence="7 8">CC-AMO-30D</strain>
    </source>
</reference>
<evidence type="ECO:0000313" key="8">
    <source>
        <dbReference type="Proteomes" id="UP000305939"/>
    </source>
</evidence>
<dbReference type="PROSITE" id="PS51384">
    <property type="entry name" value="FAD_FR"/>
    <property type="match status" value="1"/>
</dbReference>
<dbReference type="Gene3D" id="2.40.30.10">
    <property type="entry name" value="Translation factors"/>
    <property type="match status" value="1"/>
</dbReference>
<dbReference type="Pfam" id="PF00175">
    <property type="entry name" value="NAD_binding_1"/>
    <property type="match status" value="1"/>
</dbReference>
<sequence>MAHLSDFAVDKQYKAVVRNTSRLTPTDTEEVREIVLEVQDPAFTCQVDQSFGVLVNTKDEFGNSMHHRLYSVADLPVKENGNPKITMLVKRCSYIDEFSGEEYQGIASNYLCDRRSGDEITLTGPFELPFRVPEDKSANMILIGLGTGIAPFRAFIKHIYKNVKDWEGKIRLFYGARSGLELLYMNDKDGDISDYYDEETFEAFHALSPRPAWADPIDLDKALEAQTEEIKELLASSNTYVYVAGYEAIHKKLNKAFANILGSEEKWRLRKAELIAGRKWAEIIF</sequence>
<comment type="cofactor">
    <cofactor evidence="1">
        <name>FAD</name>
        <dbReference type="ChEBI" id="CHEBI:57692"/>
    </cofactor>
</comment>
<evidence type="ECO:0000256" key="3">
    <source>
        <dbReference type="ARBA" id="ARBA00022827"/>
    </source>
</evidence>
<keyword evidence="4" id="KW-0521">NADP</keyword>
<dbReference type="PRINTS" id="PR00371">
    <property type="entry name" value="FPNCR"/>
</dbReference>
<feature type="domain" description="FAD-binding FR-type" evidence="6">
    <location>
        <begin position="10"/>
        <end position="132"/>
    </location>
</feature>
<accession>A0A4S3LZ94</accession>
<dbReference type="InterPro" id="IPR015701">
    <property type="entry name" value="FNR"/>
</dbReference>
<evidence type="ECO:0000259" key="6">
    <source>
        <dbReference type="PROSITE" id="PS51384"/>
    </source>
</evidence>
<dbReference type="InterPro" id="IPR001433">
    <property type="entry name" value="OxRdtase_FAD/NAD-bd"/>
</dbReference>
<comment type="caution">
    <text evidence="7">The sequence shown here is derived from an EMBL/GenBank/DDBJ whole genome shotgun (WGS) entry which is preliminary data.</text>
</comment>
<keyword evidence="2" id="KW-0285">Flavoprotein</keyword>
<gene>
    <name evidence="7" type="ORF">E7Z59_12555</name>
</gene>